<dbReference type="AlphaFoldDB" id="A0A8H6AJX8"/>
<dbReference type="EMBL" id="JABFCT010000021">
    <property type="protein sequence ID" value="KAF5868660.1"/>
    <property type="molecule type" value="Genomic_DNA"/>
</dbReference>
<sequence length="77" mass="8460">MQWNRWNTEKHSREPGSSQLPDSSAVSPHKLNKRSLKSVLSEPGSLHTAAPSSQTSWTPMRGYSGVAYSVPCYSNAL</sequence>
<feature type="region of interest" description="Disordered" evidence="1">
    <location>
        <begin position="1"/>
        <end position="60"/>
    </location>
</feature>
<name>A0A8H6AJX8_9HELO</name>
<accession>A0A8H6AJX8</accession>
<comment type="caution">
    <text evidence="2">The sequence shown here is derived from an EMBL/GenBank/DDBJ whole genome shotgun (WGS) entry which is preliminary data.</text>
</comment>
<proteinExistence type="predicted"/>
<reference evidence="2 3" key="1">
    <citation type="journal article" date="2020" name="Phytopathology">
        <title>A high-quality genome resource of Botrytis fragariae, a new and rapidly spreading fungal pathogen causing strawberry gray mold in the U.S.A.</title>
        <authorList>
            <person name="Wu Y."/>
            <person name="Saski C.A."/>
            <person name="Schnabel G."/>
            <person name="Xiao S."/>
            <person name="Hu M."/>
        </authorList>
    </citation>
    <scope>NUCLEOTIDE SEQUENCE [LARGE SCALE GENOMIC DNA]</scope>
    <source>
        <strain evidence="2 3">BVB16</strain>
    </source>
</reference>
<evidence type="ECO:0000313" key="3">
    <source>
        <dbReference type="Proteomes" id="UP000531561"/>
    </source>
</evidence>
<keyword evidence="3" id="KW-1185">Reference proteome</keyword>
<evidence type="ECO:0000313" key="2">
    <source>
        <dbReference type="EMBL" id="KAF5868660.1"/>
    </source>
</evidence>
<protein>
    <submittedName>
        <fullName evidence="2">Uncharacterized protein</fullName>
    </submittedName>
</protein>
<organism evidence="2 3">
    <name type="scientific">Botrytis fragariae</name>
    <dbReference type="NCBI Taxonomy" id="1964551"/>
    <lineage>
        <taxon>Eukaryota</taxon>
        <taxon>Fungi</taxon>
        <taxon>Dikarya</taxon>
        <taxon>Ascomycota</taxon>
        <taxon>Pezizomycotina</taxon>
        <taxon>Leotiomycetes</taxon>
        <taxon>Helotiales</taxon>
        <taxon>Sclerotiniaceae</taxon>
        <taxon>Botrytis</taxon>
    </lineage>
</organism>
<dbReference type="Proteomes" id="UP000531561">
    <property type="component" value="Unassembled WGS sequence"/>
</dbReference>
<feature type="compositionally biased region" description="Polar residues" evidence="1">
    <location>
        <begin position="15"/>
        <end position="26"/>
    </location>
</feature>
<evidence type="ECO:0000256" key="1">
    <source>
        <dbReference type="SAM" id="MobiDB-lite"/>
    </source>
</evidence>
<dbReference type="RefSeq" id="XP_037187609.1">
    <property type="nucleotide sequence ID" value="XM_037342625.1"/>
</dbReference>
<gene>
    <name evidence="2" type="ORF">Bfra_012308</name>
</gene>
<dbReference type="GeneID" id="59266317"/>